<dbReference type="RefSeq" id="WP_010744675.1">
    <property type="nucleotide sequence ID" value="NZ_BAAAXM010000030.1"/>
</dbReference>
<gene>
    <name evidence="2" type="ORF">P7D69_06740</name>
    <name evidence="1" type="ORF">P7D78_13940</name>
</gene>
<protein>
    <submittedName>
        <fullName evidence="2">Gamma-glutamyl-gamma-aminobutyrate hydrolase family protein</fullName>
    </submittedName>
</protein>
<dbReference type="AlphaFoldDB" id="A0AAW8T689"/>
<keyword evidence="2" id="KW-0378">Hydrolase</keyword>
<dbReference type="Gene3D" id="3.40.50.880">
    <property type="match status" value="1"/>
</dbReference>
<accession>A0AAW8T689</accession>
<dbReference type="InterPro" id="IPR029062">
    <property type="entry name" value="Class_I_gatase-like"/>
</dbReference>
<evidence type="ECO:0000313" key="3">
    <source>
        <dbReference type="Proteomes" id="UP001254770"/>
    </source>
</evidence>
<dbReference type="Pfam" id="PF07722">
    <property type="entry name" value="Peptidase_C26"/>
    <property type="match status" value="1"/>
</dbReference>
<dbReference type="Proteomes" id="UP001249240">
    <property type="component" value="Unassembled WGS sequence"/>
</dbReference>
<proteinExistence type="predicted"/>
<comment type="caution">
    <text evidence="2">The sequence shown here is derived from an EMBL/GenBank/DDBJ whole genome shotgun (WGS) entry which is preliminary data.</text>
</comment>
<dbReference type="InterPro" id="IPR044668">
    <property type="entry name" value="PuuD-like"/>
</dbReference>
<dbReference type="PROSITE" id="PS51273">
    <property type="entry name" value="GATASE_TYPE_1"/>
    <property type="match status" value="1"/>
</dbReference>
<dbReference type="Proteomes" id="UP001254770">
    <property type="component" value="Unassembled WGS sequence"/>
</dbReference>
<dbReference type="EMBL" id="JARPXL010000005">
    <property type="protein sequence ID" value="MDT2544026.1"/>
    <property type="molecule type" value="Genomic_DNA"/>
</dbReference>
<organism evidence="2 3">
    <name type="scientific">Enterococcus raffinosus</name>
    <dbReference type="NCBI Taxonomy" id="71452"/>
    <lineage>
        <taxon>Bacteria</taxon>
        <taxon>Bacillati</taxon>
        <taxon>Bacillota</taxon>
        <taxon>Bacilli</taxon>
        <taxon>Lactobacillales</taxon>
        <taxon>Enterococcaceae</taxon>
        <taxon>Enterococcus</taxon>
    </lineage>
</organism>
<dbReference type="GO" id="GO:0006598">
    <property type="term" value="P:polyamine catabolic process"/>
    <property type="evidence" value="ECO:0007669"/>
    <property type="project" value="TreeGrafter"/>
</dbReference>
<dbReference type="EMBL" id="JARPXM010000015">
    <property type="protein sequence ID" value="MDT2539232.1"/>
    <property type="molecule type" value="Genomic_DNA"/>
</dbReference>
<dbReference type="CDD" id="cd01745">
    <property type="entry name" value="GATase1_2"/>
    <property type="match status" value="1"/>
</dbReference>
<dbReference type="GO" id="GO:0005829">
    <property type="term" value="C:cytosol"/>
    <property type="evidence" value="ECO:0007669"/>
    <property type="project" value="TreeGrafter"/>
</dbReference>
<dbReference type="PANTHER" id="PTHR43235">
    <property type="entry name" value="GLUTAMINE AMIDOTRANSFERASE PB2B2.05-RELATED"/>
    <property type="match status" value="1"/>
</dbReference>
<reference evidence="2" key="1">
    <citation type="submission" date="2023-03" db="EMBL/GenBank/DDBJ databases">
        <authorList>
            <person name="Shen W."/>
            <person name="Cai J."/>
        </authorList>
    </citation>
    <scope>NUCLEOTIDE SEQUENCE</scope>
    <source>
        <strain evidence="1">B646-2</strain>
        <strain evidence="2">Y15</strain>
    </source>
</reference>
<dbReference type="InterPro" id="IPR011697">
    <property type="entry name" value="Peptidase_C26"/>
</dbReference>
<name>A0AAW8T689_9ENTE</name>
<dbReference type="SUPFAM" id="SSF52317">
    <property type="entry name" value="Class I glutamine amidotransferase-like"/>
    <property type="match status" value="1"/>
</dbReference>
<sequence length="232" mass="25939">MRPTIGVMPLYDNERKSIWMLPGYLELVEKNGGIPLILPLTTDKEILASFFTICDGFLFTGGQDIDPSLYREKKQAVCGEQSFCRDEMECFLMKEAIAKKKPILAICRGAQLLNVLFGGTLYQDLRNDHPTAVNHQMVAPYARKQHEVSLIEGGMLHRIWQRSKLGVNSYHHQAIKDLGEGLEVTAVSTDGVIEGISLKESAFVNGVQWHPEFFNASTPENQALMAAFYSAC</sequence>
<dbReference type="GO" id="GO:0033969">
    <property type="term" value="F:gamma-glutamyl-gamma-aminobutyrate hydrolase activity"/>
    <property type="evidence" value="ECO:0007669"/>
    <property type="project" value="TreeGrafter"/>
</dbReference>
<evidence type="ECO:0000313" key="2">
    <source>
        <dbReference type="EMBL" id="MDT2544026.1"/>
    </source>
</evidence>
<evidence type="ECO:0000313" key="1">
    <source>
        <dbReference type="EMBL" id="MDT2539232.1"/>
    </source>
</evidence>
<dbReference type="PANTHER" id="PTHR43235:SF1">
    <property type="entry name" value="GLUTAMINE AMIDOTRANSFERASE PB2B2.05-RELATED"/>
    <property type="match status" value="1"/>
</dbReference>